<sequence>MPSHFRGVTVQSSRSFPCSSPQHQPQVPGAADWLLSSSSRPAPLCSASPPLIGLRSSPPPARPSLAHERAALRSRGGSRAARSGAERSGASSAASGASCVDGTRRTAATEAVTHKALDLSPLVLSSPPTRSSTLGPRLSEEQGVAKAPDRFMCQCDPVCDGSPDFIGSFDNLVGRSLASRVPGSAHDSVGTDDGFKCSDSTTL</sequence>
<proteinExistence type="predicted"/>
<evidence type="ECO:0000313" key="3">
    <source>
        <dbReference type="Proteomes" id="UP000438429"/>
    </source>
</evidence>
<protein>
    <submittedName>
        <fullName evidence="2">Uncharacterized protein</fullName>
    </submittedName>
</protein>
<dbReference type="Proteomes" id="UP000438429">
    <property type="component" value="Unassembled WGS sequence"/>
</dbReference>
<feature type="region of interest" description="Disordered" evidence="1">
    <location>
        <begin position="122"/>
        <end position="142"/>
    </location>
</feature>
<comment type="caution">
    <text evidence="2">The sequence shown here is derived from an EMBL/GenBank/DDBJ whole genome shotgun (WGS) entry which is preliminary data.</text>
</comment>
<evidence type="ECO:0000256" key="1">
    <source>
        <dbReference type="SAM" id="MobiDB-lite"/>
    </source>
</evidence>
<organism evidence="2 3">
    <name type="scientific">Scophthalmus maximus</name>
    <name type="common">Turbot</name>
    <name type="synonym">Psetta maxima</name>
    <dbReference type="NCBI Taxonomy" id="52904"/>
    <lineage>
        <taxon>Eukaryota</taxon>
        <taxon>Metazoa</taxon>
        <taxon>Chordata</taxon>
        <taxon>Craniata</taxon>
        <taxon>Vertebrata</taxon>
        <taxon>Euteleostomi</taxon>
        <taxon>Actinopterygii</taxon>
        <taxon>Neopterygii</taxon>
        <taxon>Teleostei</taxon>
        <taxon>Neoteleostei</taxon>
        <taxon>Acanthomorphata</taxon>
        <taxon>Carangaria</taxon>
        <taxon>Pleuronectiformes</taxon>
        <taxon>Pleuronectoidei</taxon>
        <taxon>Scophthalmidae</taxon>
        <taxon>Scophthalmus</taxon>
    </lineage>
</organism>
<feature type="compositionally biased region" description="Polar residues" evidence="1">
    <location>
        <begin position="9"/>
        <end position="25"/>
    </location>
</feature>
<reference evidence="2 3" key="1">
    <citation type="submission" date="2019-06" db="EMBL/GenBank/DDBJ databases">
        <title>Draft genomes of female and male turbot (Scophthalmus maximus).</title>
        <authorList>
            <person name="Xu H."/>
            <person name="Xu X.-W."/>
            <person name="Shao C."/>
            <person name="Chen S."/>
        </authorList>
    </citation>
    <scope>NUCLEOTIDE SEQUENCE [LARGE SCALE GENOMIC DNA]</scope>
    <source>
        <strain evidence="2">Ysfricsl-2016a</strain>
        <tissue evidence="2">Blood</tissue>
    </source>
</reference>
<name>A0A6A4TRK6_SCOMX</name>
<feature type="compositionally biased region" description="Low complexity" evidence="1">
    <location>
        <begin position="73"/>
        <end position="98"/>
    </location>
</feature>
<feature type="compositionally biased region" description="Low complexity" evidence="1">
    <location>
        <begin position="122"/>
        <end position="136"/>
    </location>
</feature>
<feature type="region of interest" description="Disordered" evidence="1">
    <location>
        <begin position="1"/>
        <end position="102"/>
    </location>
</feature>
<accession>A0A6A4TRK6</accession>
<evidence type="ECO:0000313" key="2">
    <source>
        <dbReference type="EMBL" id="KAF0046240.1"/>
    </source>
</evidence>
<feature type="region of interest" description="Disordered" evidence="1">
    <location>
        <begin position="180"/>
        <end position="203"/>
    </location>
</feature>
<dbReference type="EMBL" id="VEVO01000002">
    <property type="protein sequence ID" value="KAF0046240.1"/>
    <property type="molecule type" value="Genomic_DNA"/>
</dbReference>
<dbReference type="AlphaFoldDB" id="A0A6A4TRK6"/>
<gene>
    <name evidence="2" type="ORF">F2P81_002769</name>
</gene>